<dbReference type="EMBL" id="FN649760">
    <property type="protein sequence ID" value="CBJ34066.1"/>
    <property type="molecule type" value="Genomic_DNA"/>
</dbReference>
<evidence type="ECO:0000313" key="2">
    <source>
        <dbReference type="EMBL" id="CBJ34066.1"/>
    </source>
</evidence>
<feature type="compositionally biased region" description="Acidic residues" evidence="1">
    <location>
        <begin position="1086"/>
        <end position="1097"/>
    </location>
</feature>
<accession>D7G8Y2</accession>
<feature type="compositionally biased region" description="Low complexity" evidence="1">
    <location>
        <begin position="936"/>
        <end position="951"/>
    </location>
</feature>
<feature type="compositionally biased region" description="Low complexity" evidence="1">
    <location>
        <begin position="1037"/>
        <end position="1055"/>
    </location>
</feature>
<feature type="compositionally biased region" description="Gly residues" evidence="1">
    <location>
        <begin position="625"/>
        <end position="634"/>
    </location>
</feature>
<feature type="region of interest" description="Disordered" evidence="1">
    <location>
        <begin position="704"/>
        <end position="758"/>
    </location>
</feature>
<feature type="compositionally biased region" description="Low complexity" evidence="1">
    <location>
        <begin position="717"/>
        <end position="735"/>
    </location>
</feature>
<sequence>MPLSFVPLAPAPPLLSGATNTVQPKTSSGGIDTVSSASSEALNGGRDSRRAQAAAMAGVAPSAQSPNGVSKGDDPAGPEGGGRDTPSPTLALARAGLRSVPKEHRREPRAVAAAAAEKAISMVGKSVERGGGSGVEADSSSGSGSGVHTDREDHAGGRSSPDSFYSDGSGDSSRGRGSTTRRTHSKVLELEERRAALVAASLRTSAVPPPPPPRLLSQASRDANGFLRGEVTRPKPNKLLARSKTTIVERTTSSSSSKLAGRSVAAVFFTNRPQGSGEDDPCEVIPLRPEMPRGVAPREYSPPPPGVKPTSSFGAGAATGGSVRSLVPGPRLVLAGPSFDADPKVSTAAPAVGGGGEKRHGGMLLVSRGSMDDFPPAEMGALGVSLVCTMCGRKERKRDAGVVKEVNGGVRDGRKGGKGVEMARCARCRKGCCQACLKHLPAHCRGPKIVIPVCGTCARGVDFENRWHHHLLATSRDRDRCNGVSHLPAAAGQREQGGGGRSRSVSPRADSACGSSPGQSPQRRSQAGADGKRGAGLRGSGRAEQKALGSTSSSLLRASSRLIRRSLSSSSMLGGAPPPPQAAAKTAQMAVDDSSVGAPPQQQQQPQLPPAGSRVFKVLSLPITRGGGGEGGNNGRPHSIPRCSSPHREESEEEDPAAEAATAAAPPIAASSAMAWFGSSIGSALSSLASSGGVGNGSTLASAFAPKDRSGGGGGATPPSARLTPASPASTSSSPDQDLEPPPQAIIPGSSTSATKPWATAGAPMALSVVTAAAAADGGSSGKARAMLPPGGGGRASPLDNGRFGRDPTECPCGAAALYREVMEVSGKGMAVAMVTAGGEAVGPEEAAAELEAKAQAAHKLVRAKAYAHLLTRAMKALAYADLQAKAFEFLRERGEAAKSEQAGLSPTADANPSRKDRSLPEAFLSVRDGDSSRLAATTGPTPTAAAATRGGNNGNDVRSLAVAAGENTLKVSSAGAGVGVGVRGVLQSVGSPTASSSSFSYPRVDSLPSVATGAGKAPETAPFSQMDLNEVAEVVVSSSSEMTNTMTTAAASESDSPRRRFSSDDGGVAVKRSGVAGGERGLRQEEEDQEVEDQEEERVAGANGARARSDGGKKDEAMGPNAEGETGTRQWRWRWFSFG</sequence>
<feature type="compositionally biased region" description="Low complexity" evidence="1">
    <location>
        <begin position="51"/>
        <end position="63"/>
    </location>
</feature>
<gene>
    <name evidence="2" type="ORF">Esi_0929_0001</name>
</gene>
<feature type="compositionally biased region" description="Basic and acidic residues" evidence="1">
    <location>
        <begin position="1108"/>
        <end position="1118"/>
    </location>
</feature>
<organism evidence="2 3">
    <name type="scientific">Ectocarpus siliculosus</name>
    <name type="common">Brown alga</name>
    <name type="synonym">Conferva siliculosa</name>
    <dbReference type="NCBI Taxonomy" id="2880"/>
    <lineage>
        <taxon>Eukaryota</taxon>
        <taxon>Sar</taxon>
        <taxon>Stramenopiles</taxon>
        <taxon>Ochrophyta</taxon>
        <taxon>PX clade</taxon>
        <taxon>Phaeophyceae</taxon>
        <taxon>Ectocarpales</taxon>
        <taxon>Ectocarpaceae</taxon>
        <taxon>Ectocarpus</taxon>
    </lineage>
</organism>
<feature type="compositionally biased region" description="Low complexity" evidence="1">
    <location>
        <begin position="110"/>
        <end position="119"/>
    </location>
</feature>
<dbReference type="OrthoDB" id="10532670at2759"/>
<feature type="region of interest" description="Disordered" evidence="1">
    <location>
        <begin position="226"/>
        <end position="246"/>
    </location>
</feature>
<name>D7G8Y2_ECTSI</name>
<feature type="region of interest" description="Disordered" evidence="1">
    <location>
        <begin position="897"/>
        <end position="955"/>
    </location>
</feature>
<reference evidence="2 3" key="1">
    <citation type="journal article" date="2010" name="Nature">
        <title>The Ectocarpus genome and the independent evolution of multicellularity in brown algae.</title>
        <authorList>
            <person name="Cock J.M."/>
            <person name="Sterck L."/>
            <person name="Rouze P."/>
            <person name="Scornet D."/>
            <person name="Allen A.E."/>
            <person name="Amoutzias G."/>
            <person name="Anthouard V."/>
            <person name="Artiguenave F."/>
            <person name="Aury J.M."/>
            <person name="Badger J.H."/>
            <person name="Beszteri B."/>
            <person name="Billiau K."/>
            <person name="Bonnet E."/>
            <person name="Bothwell J.H."/>
            <person name="Bowler C."/>
            <person name="Boyen C."/>
            <person name="Brownlee C."/>
            <person name="Carrano C.J."/>
            <person name="Charrier B."/>
            <person name="Cho G.Y."/>
            <person name="Coelho S.M."/>
            <person name="Collen J."/>
            <person name="Corre E."/>
            <person name="Da Silva C."/>
            <person name="Delage L."/>
            <person name="Delaroque N."/>
            <person name="Dittami S.M."/>
            <person name="Doulbeau S."/>
            <person name="Elias M."/>
            <person name="Farnham G."/>
            <person name="Gachon C.M."/>
            <person name="Gschloessl B."/>
            <person name="Heesch S."/>
            <person name="Jabbari K."/>
            <person name="Jubin C."/>
            <person name="Kawai H."/>
            <person name="Kimura K."/>
            <person name="Kloareg B."/>
            <person name="Kupper F.C."/>
            <person name="Lang D."/>
            <person name="Le Bail A."/>
            <person name="Leblanc C."/>
            <person name="Lerouge P."/>
            <person name="Lohr M."/>
            <person name="Lopez P.J."/>
            <person name="Martens C."/>
            <person name="Maumus F."/>
            <person name="Michel G."/>
            <person name="Miranda-Saavedra D."/>
            <person name="Morales J."/>
            <person name="Moreau H."/>
            <person name="Motomura T."/>
            <person name="Nagasato C."/>
            <person name="Napoli C.A."/>
            <person name="Nelson D.R."/>
            <person name="Nyvall-Collen P."/>
            <person name="Peters A.F."/>
            <person name="Pommier C."/>
            <person name="Potin P."/>
            <person name="Poulain J."/>
            <person name="Quesneville H."/>
            <person name="Read B."/>
            <person name="Rensing S.A."/>
            <person name="Ritter A."/>
            <person name="Rousvoal S."/>
            <person name="Samanta M."/>
            <person name="Samson G."/>
            <person name="Schroeder D.C."/>
            <person name="Segurens B."/>
            <person name="Strittmatter M."/>
            <person name="Tonon T."/>
            <person name="Tregear J.W."/>
            <person name="Valentin K."/>
            <person name="von Dassow P."/>
            <person name="Yamagishi T."/>
            <person name="Van de Peer Y."/>
            <person name="Wincker P."/>
        </authorList>
    </citation>
    <scope>NUCLEOTIDE SEQUENCE [LARGE SCALE GENOMIC DNA]</scope>
    <source>
        <strain evidence="3">Ec32 / CCAP1310/4</strain>
    </source>
</reference>
<feature type="region of interest" description="Disordered" evidence="1">
    <location>
        <begin position="1"/>
        <end position="190"/>
    </location>
</feature>
<feature type="compositionally biased region" description="Low complexity" evidence="1">
    <location>
        <begin position="158"/>
        <end position="178"/>
    </location>
</feature>
<protein>
    <submittedName>
        <fullName evidence="2">Uncharacterized protein</fullName>
    </submittedName>
</protein>
<feature type="region of interest" description="Disordered" evidence="1">
    <location>
        <begin position="1037"/>
        <end position="1132"/>
    </location>
</feature>
<dbReference type="InParanoid" id="D7G8Y2"/>
<feature type="region of interest" description="Disordered" evidence="1">
    <location>
        <begin position="569"/>
        <end position="665"/>
    </location>
</feature>
<feature type="compositionally biased region" description="Low complexity" evidence="1">
    <location>
        <begin position="502"/>
        <end position="526"/>
    </location>
</feature>
<dbReference type="Proteomes" id="UP000002630">
    <property type="component" value="Unassembled WGS sequence"/>
</dbReference>
<evidence type="ECO:0000313" key="3">
    <source>
        <dbReference type="Proteomes" id="UP000002630"/>
    </source>
</evidence>
<dbReference type="AlphaFoldDB" id="D7G8Y2"/>
<keyword evidence="3" id="KW-1185">Reference proteome</keyword>
<proteinExistence type="predicted"/>
<feature type="compositionally biased region" description="Basic and acidic residues" evidence="1">
    <location>
        <begin position="100"/>
        <end position="109"/>
    </location>
</feature>
<evidence type="ECO:0000256" key="1">
    <source>
        <dbReference type="SAM" id="MobiDB-lite"/>
    </source>
</evidence>
<feature type="region of interest" description="Disordered" evidence="1">
    <location>
        <begin position="482"/>
        <end position="557"/>
    </location>
</feature>
<feature type="compositionally biased region" description="Polar residues" evidence="1">
    <location>
        <begin position="17"/>
        <end position="41"/>
    </location>
</feature>